<dbReference type="RefSeq" id="WP_188559660.1">
    <property type="nucleotide sequence ID" value="NZ_BMGS01000015.1"/>
</dbReference>
<evidence type="ECO:0000313" key="2">
    <source>
        <dbReference type="Proteomes" id="UP000601361"/>
    </source>
</evidence>
<keyword evidence="2" id="KW-1185">Reference proteome</keyword>
<name>A0ABQ1X7T5_9BACT</name>
<organism evidence="1 2">
    <name type="scientific">Hymenobacter glacieicola</name>
    <dbReference type="NCBI Taxonomy" id="1562124"/>
    <lineage>
        <taxon>Bacteria</taxon>
        <taxon>Pseudomonadati</taxon>
        <taxon>Bacteroidota</taxon>
        <taxon>Cytophagia</taxon>
        <taxon>Cytophagales</taxon>
        <taxon>Hymenobacteraceae</taxon>
        <taxon>Hymenobacter</taxon>
    </lineage>
</organism>
<gene>
    <name evidence="1" type="ORF">GCM10011378_40280</name>
</gene>
<accession>A0ABQ1X7T5</accession>
<reference evidence="2" key="1">
    <citation type="journal article" date="2019" name="Int. J. Syst. Evol. Microbiol.">
        <title>The Global Catalogue of Microorganisms (GCM) 10K type strain sequencing project: providing services to taxonomists for standard genome sequencing and annotation.</title>
        <authorList>
            <consortium name="The Broad Institute Genomics Platform"/>
            <consortium name="The Broad Institute Genome Sequencing Center for Infectious Disease"/>
            <person name="Wu L."/>
            <person name="Ma J."/>
        </authorList>
    </citation>
    <scope>NUCLEOTIDE SEQUENCE [LARGE SCALE GENOMIC DNA]</scope>
    <source>
        <strain evidence="2">CGMCC 1.12990</strain>
    </source>
</reference>
<evidence type="ECO:0000313" key="1">
    <source>
        <dbReference type="EMBL" id="GGG60254.1"/>
    </source>
</evidence>
<dbReference type="Proteomes" id="UP000601361">
    <property type="component" value="Unassembled WGS sequence"/>
</dbReference>
<protein>
    <submittedName>
        <fullName evidence="1">Uncharacterized protein</fullName>
    </submittedName>
</protein>
<dbReference type="EMBL" id="BMGS01000015">
    <property type="protein sequence ID" value="GGG60254.1"/>
    <property type="molecule type" value="Genomic_DNA"/>
</dbReference>
<comment type="caution">
    <text evidence="1">The sequence shown here is derived from an EMBL/GenBank/DDBJ whole genome shotgun (WGS) entry which is preliminary data.</text>
</comment>
<proteinExistence type="predicted"/>
<sequence>MAVRSPGSHLAVPAPGAARWLPGDLTAEINLARILEEQMTLDITGHYARPDVFSSPGPC</sequence>